<evidence type="ECO:0000313" key="3">
    <source>
        <dbReference type="EMBL" id="GMI23149.1"/>
    </source>
</evidence>
<protein>
    <submittedName>
        <fullName evidence="3">Uncharacterized protein</fullName>
    </submittedName>
</protein>
<keyword evidence="4" id="KW-1185">Reference proteome</keyword>
<evidence type="ECO:0000256" key="2">
    <source>
        <dbReference type="SAM" id="MobiDB-lite"/>
    </source>
</evidence>
<comment type="caution">
    <text evidence="3">The sequence shown here is derived from an EMBL/GenBank/DDBJ whole genome shotgun (WGS) entry which is preliminary data.</text>
</comment>
<evidence type="ECO:0000256" key="1">
    <source>
        <dbReference type="SAM" id="Coils"/>
    </source>
</evidence>
<proteinExistence type="predicted"/>
<dbReference type="Proteomes" id="UP001165060">
    <property type="component" value="Unassembled WGS sequence"/>
</dbReference>
<keyword evidence="1" id="KW-0175">Coiled coil</keyword>
<gene>
    <name evidence="3" type="ORF">TeGR_g4040</name>
</gene>
<sequence>MPADVAMMETTANRKAGGGSMKKSLAKLESGKAEQDAMIGEVTDRLCNMENIVGPGGAGLSTVIEQHLDDVNAKIMAKIAEMQDEMDHKFSLQVAENKRMSQHLSNVKRESQALTKRLVAAEDRVAYLEKELGEEVDDDE</sequence>
<feature type="region of interest" description="Disordered" evidence="2">
    <location>
        <begin position="1"/>
        <end position="23"/>
    </location>
</feature>
<evidence type="ECO:0000313" key="4">
    <source>
        <dbReference type="Proteomes" id="UP001165060"/>
    </source>
</evidence>
<feature type="coiled-coil region" evidence="1">
    <location>
        <begin position="104"/>
        <end position="131"/>
    </location>
</feature>
<reference evidence="3 4" key="1">
    <citation type="journal article" date="2023" name="Commun. Biol.">
        <title>Genome analysis of Parmales, the sister group of diatoms, reveals the evolutionary specialization of diatoms from phago-mixotrophs to photoautotrophs.</title>
        <authorList>
            <person name="Ban H."/>
            <person name="Sato S."/>
            <person name="Yoshikawa S."/>
            <person name="Yamada K."/>
            <person name="Nakamura Y."/>
            <person name="Ichinomiya M."/>
            <person name="Sato N."/>
            <person name="Blanc-Mathieu R."/>
            <person name="Endo H."/>
            <person name="Kuwata A."/>
            <person name="Ogata H."/>
        </authorList>
    </citation>
    <scope>NUCLEOTIDE SEQUENCE [LARGE SCALE GENOMIC DNA]</scope>
</reference>
<accession>A0ABQ6MBP1</accession>
<dbReference type="EMBL" id="BRYB01002642">
    <property type="protein sequence ID" value="GMI23149.1"/>
    <property type="molecule type" value="Genomic_DNA"/>
</dbReference>
<name>A0ABQ6MBP1_9STRA</name>
<organism evidence="3 4">
    <name type="scientific">Tetraparma gracilis</name>
    <dbReference type="NCBI Taxonomy" id="2962635"/>
    <lineage>
        <taxon>Eukaryota</taxon>
        <taxon>Sar</taxon>
        <taxon>Stramenopiles</taxon>
        <taxon>Ochrophyta</taxon>
        <taxon>Bolidophyceae</taxon>
        <taxon>Parmales</taxon>
        <taxon>Triparmaceae</taxon>
        <taxon>Tetraparma</taxon>
    </lineage>
</organism>